<feature type="compositionally biased region" description="Basic residues" evidence="1">
    <location>
        <begin position="1"/>
        <end position="15"/>
    </location>
</feature>
<evidence type="ECO:0000313" key="2">
    <source>
        <dbReference type="EMBL" id="PSR21999.1"/>
    </source>
</evidence>
<protein>
    <submittedName>
        <fullName evidence="2">Uncharacterized protein</fullName>
    </submittedName>
</protein>
<gene>
    <name evidence="2" type="ORF">C7B43_21000</name>
</gene>
<proteinExistence type="predicted"/>
<name>A0A2T2WID9_9FIRM</name>
<feature type="compositionally biased region" description="Polar residues" evidence="1">
    <location>
        <begin position="16"/>
        <end position="25"/>
    </location>
</feature>
<organism evidence="2 3">
    <name type="scientific">Sulfobacillus benefaciens</name>
    <dbReference type="NCBI Taxonomy" id="453960"/>
    <lineage>
        <taxon>Bacteria</taxon>
        <taxon>Bacillati</taxon>
        <taxon>Bacillota</taxon>
        <taxon>Clostridia</taxon>
        <taxon>Eubacteriales</taxon>
        <taxon>Clostridiales Family XVII. Incertae Sedis</taxon>
        <taxon>Sulfobacillus</taxon>
    </lineage>
</organism>
<accession>A0A2T2WID9</accession>
<evidence type="ECO:0000313" key="3">
    <source>
        <dbReference type="Proteomes" id="UP000242699"/>
    </source>
</evidence>
<dbReference type="Proteomes" id="UP000242699">
    <property type="component" value="Unassembled WGS sequence"/>
</dbReference>
<dbReference type="EMBL" id="PXYT01000121">
    <property type="protein sequence ID" value="PSR21999.1"/>
    <property type="molecule type" value="Genomic_DNA"/>
</dbReference>
<sequence>MAKKRRRNKNSRPSHKQPQLPQTPTDELLERVDNYAENIDQELQAALPLLSKIKADRLPGTARDLADIDITATRLGRMLQLLRGSRTLVRLYLGTAIAPVVRSMWETWFNTAWMLHDPQQRMQRATDFWVSGVAQQLGMLHTFLARDGYLVPAYQDAMNDLEKTVKGEPHLYKLWFHEDAQPKKSVHAIKSFVPDFRTRAQQMGPMYERSYDLDYTLLSIVSHGAGAELPRLMEENPEETRIFVGEGRDAAINYFLIGCGTALTLIYEIQHAYLGGHTPRFDTLREQAEKLREECPSIL</sequence>
<dbReference type="InterPro" id="IPR043733">
    <property type="entry name" value="DUF5677"/>
</dbReference>
<dbReference type="Pfam" id="PF18928">
    <property type="entry name" value="DUF5677"/>
    <property type="match status" value="1"/>
</dbReference>
<dbReference type="AlphaFoldDB" id="A0A2T2WID9"/>
<evidence type="ECO:0000256" key="1">
    <source>
        <dbReference type="SAM" id="MobiDB-lite"/>
    </source>
</evidence>
<feature type="region of interest" description="Disordered" evidence="1">
    <location>
        <begin position="1"/>
        <end position="26"/>
    </location>
</feature>
<comment type="caution">
    <text evidence="2">The sequence shown here is derived from an EMBL/GenBank/DDBJ whole genome shotgun (WGS) entry which is preliminary data.</text>
</comment>
<reference evidence="2 3" key="1">
    <citation type="journal article" date="2014" name="BMC Genomics">
        <title>Comparison of environmental and isolate Sulfobacillus genomes reveals diverse carbon, sulfur, nitrogen, and hydrogen metabolisms.</title>
        <authorList>
            <person name="Justice N.B."/>
            <person name="Norman A."/>
            <person name="Brown C.T."/>
            <person name="Singh A."/>
            <person name="Thomas B.C."/>
            <person name="Banfield J.F."/>
        </authorList>
    </citation>
    <scope>NUCLEOTIDE SEQUENCE [LARGE SCALE GENOMIC DNA]</scope>
    <source>
        <strain evidence="2">AMDSBA1</strain>
    </source>
</reference>